<feature type="compositionally biased region" description="Basic and acidic residues" evidence="10">
    <location>
        <begin position="1472"/>
        <end position="1483"/>
    </location>
</feature>
<evidence type="ECO:0000256" key="7">
    <source>
        <dbReference type="ARBA" id="ARBA00023242"/>
    </source>
</evidence>
<gene>
    <name evidence="13" type="ORF">DFP72DRAFT_1113309</name>
</gene>
<feature type="region of interest" description="Disordered" evidence="10">
    <location>
        <begin position="975"/>
        <end position="1041"/>
    </location>
</feature>
<dbReference type="PANTHER" id="PTHR13620:SF109">
    <property type="entry name" value="3'-5' EXONUCLEASE"/>
    <property type="match status" value="1"/>
</dbReference>
<keyword evidence="2" id="KW-0540">Nuclease</keyword>
<dbReference type="GO" id="GO:0006139">
    <property type="term" value="P:nucleobase-containing compound metabolic process"/>
    <property type="evidence" value="ECO:0007669"/>
    <property type="project" value="InterPro"/>
</dbReference>
<comment type="subcellular location">
    <subcellularLocation>
        <location evidence="1">Nucleus</location>
    </subcellularLocation>
</comment>
<evidence type="ECO:0000256" key="4">
    <source>
        <dbReference type="ARBA" id="ARBA00022801"/>
    </source>
</evidence>
<sequence>MDSPAQQVPESRFTFEYHVPGPPNQRTISFIPSSHSPQQEGFQDLTGGSAPRGSLVYPASALGASALSAHSGRCAPSTGVDTQPRRPPGRPRGTGKRQREAAERAARGIPPPPKRKPGRPRKVPNQESRQQVSVDFGSFTVAGRPAGPSRRATMPTQAPQQPSPGDRNLSGWLRPGAPSSGLVNHAVHAPTHAPALTNDDQHQSPTASNLGGSRASGSETTPRRHPVSAESMPQHPITESRMPKEDEVGSENELEIDGAGLGDDFDEVGEGEEDSSGSDTNSTETSNDTRPGRRVPHPLPPHIMDPFKIFVKESSVRNSDGLPPLYASKSFWFPAKSTFFTLRNAVVPTPESMYCPDFFLWDPISLCSAGIPCPSCRKPLQRHTHIPRPRRCISFKRSYWVIGYRYRCRECKQTFRSWDQRVLDKLPPDLAAEFPVHFTHRSGIAIDLLDWVRSCFQSGMGSMQVSDTIRTQHVLYFDRLRLQHLDHLVSRTGTAGIGQWRGAMYAISLPFEDRSPLGYHGFAPSGAWLRDVYDAEIERHRDELTQQMAILPLTIGAADHSHKLTKHVARVGGKRPFDGVHMVTNEFSEIRACHLVTTKGHSQTQIALKGIKDSLTLYGLDQPQVFYTDNMADKGLFEEIFPSLTEDVIPVEKYAHLEELDIPEGMTIQPPKKEASAINGAIAVIMDGLPDDGLGEVVVGFDCEWNVEVTANGRVQHSGKVAIIQLAYEKQIYTLQIADLVAHCSLPAQLRAFLMNPRILKAGCNVGHDLRLLEQAFNEPARSFVGALDLATYAKQRCVISSTKSTSLSDLTALILHKRLNKNVPERVSTGWESDSLSGRQIMYAARDAFACLRIWQELSKFEIPEAPAPSRRPHPATPLVLFSTDKSRPIATGQISRHSLASSFNGTKLTPSVTVVDIFRVLVPGAKIKADNQKSSLQDCGPVPFTVIVNNGMVRLYSSTSSLVPQFSALSLRPSTPLGRHHSSATNQPNQPNPPSSSGSECPEVPPSGPSATVDPTCTPIGGLVMDTGSSKENESGIPTDEEEVLAGIHQFCADAGSAAEGARVLGKPPIVWLAILRSRVLKDPFHLFNMFYISAKHGLRVAFARALRDAIFLLEQEDVDRITAWGKAQNPPRTFEQLCATIPDWVWLHCRRIIPPAEVLYPRVREVFETYGPLKDATTQVPLFDTNNWKIARNILDLIYHGYLSDPPGIPLYREKPIETKSGLPVYSCFRGTNRTEGAVHTRLRPHLPSSGASVVHVQACLTDFCTHHNLMNGTYNRTGERYRGHFHVWISNRIQERLILLRDVLINPPETDDDRIDGNVFTQTSEVIGVLPIPEDIQAQSGMQPYIDKLDSTRRYHSLARLQGVRKAAIPIHNDAESELYKNLMKEHPAFNNARAEPTWTEAVKVWNRMAEEDPQVFYKLVEHLKSHHVEWKATVNAKATLAQTAEERKRARVLLERELAQFAIPPVLERHTQPREPNRGFRGSQIASTSSSLTHGVRAGGASSQAPSMSSTATAGVPHSDPVTPNPPQCLPPSSSSAFQSQQHPSHVAESPPSIAQDARAAKEAIARKRVADEYAQREPVKAARVRTCMKCGDKETCKGRKAREYCKNPCQDCGRCDCPGRNSKRPSVKCENSRRPAFGAGSSGGV</sequence>
<evidence type="ECO:0000256" key="8">
    <source>
        <dbReference type="ARBA" id="ARBA00040531"/>
    </source>
</evidence>
<feature type="region of interest" description="Disordered" evidence="10">
    <location>
        <begin position="1470"/>
        <end position="1562"/>
    </location>
</feature>
<feature type="region of interest" description="Disordered" evidence="10">
    <location>
        <begin position="1"/>
        <end position="56"/>
    </location>
</feature>
<dbReference type="InterPro" id="IPR012337">
    <property type="entry name" value="RNaseH-like_sf"/>
</dbReference>
<feature type="domain" description="3'-5' exonuclease" evidence="11">
    <location>
        <begin position="698"/>
        <end position="861"/>
    </location>
</feature>
<dbReference type="InterPro" id="IPR036397">
    <property type="entry name" value="RNaseH_sf"/>
</dbReference>
<feature type="region of interest" description="Disordered" evidence="10">
    <location>
        <begin position="1625"/>
        <end position="1651"/>
    </location>
</feature>
<organism evidence="13 14">
    <name type="scientific">Ephemerocybe angulata</name>
    <dbReference type="NCBI Taxonomy" id="980116"/>
    <lineage>
        <taxon>Eukaryota</taxon>
        <taxon>Fungi</taxon>
        <taxon>Dikarya</taxon>
        <taxon>Basidiomycota</taxon>
        <taxon>Agaricomycotina</taxon>
        <taxon>Agaricomycetes</taxon>
        <taxon>Agaricomycetidae</taxon>
        <taxon>Agaricales</taxon>
        <taxon>Agaricineae</taxon>
        <taxon>Psathyrellaceae</taxon>
        <taxon>Ephemerocybe</taxon>
    </lineage>
</organism>
<dbReference type="PANTHER" id="PTHR13620">
    <property type="entry name" value="3-5 EXONUCLEASE"/>
    <property type="match status" value="1"/>
</dbReference>
<feature type="compositionally biased region" description="Polar residues" evidence="10">
    <location>
        <begin position="1489"/>
        <end position="1498"/>
    </location>
</feature>
<feature type="compositionally biased region" description="Polar residues" evidence="10">
    <location>
        <begin position="203"/>
        <end position="220"/>
    </location>
</feature>
<keyword evidence="5" id="KW-0269">Exonuclease</keyword>
<evidence type="ECO:0000313" key="13">
    <source>
        <dbReference type="EMBL" id="KAF6741607.1"/>
    </source>
</evidence>
<accession>A0A8H6H8S0</accession>
<dbReference type="GO" id="GO:0003676">
    <property type="term" value="F:nucleic acid binding"/>
    <property type="evidence" value="ECO:0007669"/>
    <property type="project" value="InterPro"/>
</dbReference>
<evidence type="ECO:0000256" key="1">
    <source>
        <dbReference type="ARBA" id="ARBA00004123"/>
    </source>
</evidence>
<feature type="domain" description="DUF6729" evidence="12">
    <location>
        <begin position="342"/>
        <end position="490"/>
    </location>
</feature>
<dbReference type="CDD" id="cd06141">
    <property type="entry name" value="WRN_exo"/>
    <property type="match status" value="1"/>
</dbReference>
<feature type="compositionally biased region" description="Acidic residues" evidence="10">
    <location>
        <begin position="263"/>
        <end position="276"/>
    </location>
</feature>
<dbReference type="GO" id="GO:0046872">
    <property type="term" value="F:metal ion binding"/>
    <property type="evidence" value="ECO:0007669"/>
    <property type="project" value="UniProtKB-KW"/>
</dbReference>
<proteinExistence type="predicted"/>
<evidence type="ECO:0000256" key="5">
    <source>
        <dbReference type="ARBA" id="ARBA00022839"/>
    </source>
</evidence>
<dbReference type="InterPro" id="IPR002562">
    <property type="entry name" value="3'-5'_exonuclease_dom"/>
</dbReference>
<dbReference type="Pfam" id="PF20499">
    <property type="entry name" value="DUF6729"/>
    <property type="match status" value="1"/>
</dbReference>
<name>A0A8H6H8S0_9AGAR</name>
<feature type="compositionally biased region" description="Basic and acidic residues" evidence="10">
    <location>
        <begin position="97"/>
        <end position="106"/>
    </location>
</feature>
<feature type="region of interest" description="Disordered" evidence="10">
    <location>
        <begin position="68"/>
        <end position="301"/>
    </location>
</feature>
<feature type="compositionally biased region" description="Low complexity" evidence="10">
    <location>
        <begin position="277"/>
        <end position="289"/>
    </location>
</feature>
<evidence type="ECO:0000259" key="11">
    <source>
        <dbReference type="Pfam" id="PF01612"/>
    </source>
</evidence>
<dbReference type="SUPFAM" id="SSF53098">
    <property type="entry name" value="Ribonuclease H-like"/>
    <property type="match status" value="1"/>
</dbReference>
<keyword evidence="6" id="KW-0460">Magnesium</keyword>
<dbReference type="InterPro" id="IPR051132">
    <property type="entry name" value="3-5_Exonuclease_domain"/>
</dbReference>
<evidence type="ECO:0000256" key="3">
    <source>
        <dbReference type="ARBA" id="ARBA00022723"/>
    </source>
</evidence>
<evidence type="ECO:0000313" key="14">
    <source>
        <dbReference type="Proteomes" id="UP000521943"/>
    </source>
</evidence>
<dbReference type="GO" id="GO:0008408">
    <property type="term" value="F:3'-5' exonuclease activity"/>
    <property type="evidence" value="ECO:0007669"/>
    <property type="project" value="InterPro"/>
</dbReference>
<evidence type="ECO:0000256" key="6">
    <source>
        <dbReference type="ARBA" id="ARBA00022842"/>
    </source>
</evidence>
<evidence type="ECO:0000256" key="9">
    <source>
        <dbReference type="ARBA" id="ARBA00042761"/>
    </source>
</evidence>
<comment type="caution">
    <text evidence="13">The sequence shown here is derived from an EMBL/GenBank/DDBJ whole genome shotgun (WGS) entry which is preliminary data.</text>
</comment>
<dbReference type="Gene3D" id="3.30.420.10">
    <property type="entry name" value="Ribonuclease H-like superfamily/Ribonuclease H"/>
    <property type="match status" value="1"/>
</dbReference>
<evidence type="ECO:0000256" key="10">
    <source>
        <dbReference type="SAM" id="MobiDB-lite"/>
    </source>
</evidence>
<evidence type="ECO:0000256" key="2">
    <source>
        <dbReference type="ARBA" id="ARBA00022722"/>
    </source>
</evidence>
<reference evidence="13 14" key="1">
    <citation type="submission" date="2020-07" db="EMBL/GenBank/DDBJ databases">
        <title>Comparative genomics of pyrophilous fungi reveals a link between fire events and developmental genes.</title>
        <authorList>
            <consortium name="DOE Joint Genome Institute"/>
            <person name="Steindorff A.S."/>
            <person name="Carver A."/>
            <person name="Calhoun S."/>
            <person name="Stillman K."/>
            <person name="Liu H."/>
            <person name="Lipzen A."/>
            <person name="Pangilinan J."/>
            <person name="Labutti K."/>
            <person name="Bruns T.D."/>
            <person name="Grigoriev I.V."/>
        </authorList>
    </citation>
    <scope>NUCLEOTIDE SEQUENCE [LARGE SCALE GENOMIC DNA]</scope>
    <source>
        <strain evidence="13 14">CBS 144469</strain>
    </source>
</reference>
<keyword evidence="3" id="KW-0479">Metal-binding</keyword>
<feature type="compositionally biased region" description="Low complexity" evidence="10">
    <location>
        <begin position="1536"/>
        <end position="1550"/>
    </location>
</feature>
<dbReference type="OrthoDB" id="1920326at2759"/>
<keyword evidence="4" id="KW-0378">Hydrolase</keyword>
<keyword evidence="7" id="KW-0539">Nucleus</keyword>
<feature type="compositionally biased region" description="Basic residues" evidence="10">
    <location>
        <begin position="113"/>
        <end position="122"/>
    </location>
</feature>
<keyword evidence="14" id="KW-1185">Reference proteome</keyword>
<dbReference type="InterPro" id="IPR046616">
    <property type="entry name" value="DUF6729"/>
</dbReference>
<dbReference type="GO" id="GO:0005634">
    <property type="term" value="C:nucleus"/>
    <property type="evidence" value="ECO:0007669"/>
    <property type="project" value="UniProtKB-SubCell"/>
</dbReference>
<dbReference type="EMBL" id="JACGCI010000230">
    <property type="protein sequence ID" value="KAF6741607.1"/>
    <property type="molecule type" value="Genomic_DNA"/>
</dbReference>
<dbReference type="Pfam" id="PF01612">
    <property type="entry name" value="DNA_pol_A_exo1"/>
    <property type="match status" value="1"/>
</dbReference>
<feature type="compositionally biased region" description="Polar residues" evidence="10">
    <location>
        <begin position="1506"/>
        <end position="1518"/>
    </location>
</feature>
<evidence type="ECO:0000259" key="12">
    <source>
        <dbReference type="Pfam" id="PF20499"/>
    </source>
</evidence>
<feature type="compositionally biased region" description="Polar residues" evidence="10">
    <location>
        <begin position="24"/>
        <end position="41"/>
    </location>
</feature>
<feature type="compositionally biased region" description="Basic residues" evidence="10">
    <location>
        <begin position="87"/>
        <end position="96"/>
    </location>
</feature>
<protein>
    <recommendedName>
        <fullName evidence="8">3'-5' exonuclease</fullName>
    </recommendedName>
    <alternativeName>
        <fullName evidence="9">Werner Syndrome-like exonuclease</fullName>
    </alternativeName>
</protein>
<dbReference type="Proteomes" id="UP000521943">
    <property type="component" value="Unassembled WGS sequence"/>
</dbReference>